<name>A0A4Y2V8K1_ARAVE</name>
<dbReference type="AlphaFoldDB" id="A0A4Y2V8K1"/>
<dbReference type="EMBL" id="BGPR01044763">
    <property type="protein sequence ID" value="GBO21599.1"/>
    <property type="molecule type" value="Genomic_DNA"/>
</dbReference>
<gene>
    <name evidence="1" type="ORF">AVEN_86654_1</name>
</gene>
<evidence type="ECO:0000313" key="1">
    <source>
        <dbReference type="EMBL" id="GBO21599.1"/>
    </source>
</evidence>
<protein>
    <submittedName>
        <fullName evidence="1">Uncharacterized protein</fullName>
    </submittedName>
</protein>
<reference evidence="1 2" key="1">
    <citation type="journal article" date="2019" name="Sci. Rep.">
        <title>Orb-weaving spider Araneus ventricosus genome elucidates the spidroin gene catalogue.</title>
        <authorList>
            <person name="Kono N."/>
            <person name="Nakamura H."/>
            <person name="Ohtoshi R."/>
            <person name="Moran D.A.P."/>
            <person name="Shinohara A."/>
            <person name="Yoshida Y."/>
            <person name="Fujiwara M."/>
            <person name="Mori M."/>
            <person name="Tomita M."/>
            <person name="Arakawa K."/>
        </authorList>
    </citation>
    <scope>NUCLEOTIDE SEQUENCE [LARGE SCALE GENOMIC DNA]</scope>
</reference>
<organism evidence="1 2">
    <name type="scientific">Araneus ventricosus</name>
    <name type="common">Orbweaver spider</name>
    <name type="synonym">Epeira ventricosa</name>
    <dbReference type="NCBI Taxonomy" id="182803"/>
    <lineage>
        <taxon>Eukaryota</taxon>
        <taxon>Metazoa</taxon>
        <taxon>Ecdysozoa</taxon>
        <taxon>Arthropoda</taxon>
        <taxon>Chelicerata</taxon>
        <taxon>Arachnida</taxon>
        <taxon>Araneae</taxon>
        <taxon>Araneomorphae</taxon>
        <taxon>Entelegynae</taxon>
        <taxon>Araneoidea</taxon>
        <taxon>Araneidae</taxon>
        <taxon>Araneus</taxon>
    </lineage>
</organism>
<proteinExistence type="predicted"/>
<comment type="caution">
    <text evidence="1">The sequence shown here is derived from an EMBL/GenBank/DDBJ whole genome shotgun (WGS) entry which is preliminary data.</text>
</comment>
<dbReference type="Proteomes" id="UP000499080">
    <property type="component" value="Unassembled WGS sequence"/>
</dbReference>
<sequence>MSLRYQFLSSSHRSWTSPGFNVGAFVLQHLRKQHHQETHLCMYAEDTAIMNTGISQDQVTNNLNSYLAELADFNFKIAKKYFKKIDNSTNEEILNIYSYDPNRPRKKLRARRQLVRENALTILLACKESGTSSPEDQVQGASLDIAKRYLHQSSTLVRRDREGVRTLELQRSYVLRTVALRRTGNSSEKVRSLAVARREDLEMEWRRVKL</sequence>
<accession>A0A4Y2V8K1</accession>
<evidence type="ECO:0000313" key="2">
    <source>
        <dbReference type="Proteomes" id="UP000499080"/>
    </source>
</evidence>
<keyword evidence="2" id="KW-1185">Reference proteome</keyword>